<evidence type="ECO:0000256" key="2">
    <source>
        <dbReference type="ARBA" id="ARBA00007431"/>
    </source>
</evidence>
<accession>A0A835GTF0</accession>
<dbReference type="Gene3D" id="4.10.260.10">
    <property type="entry name" value="Transducin (heterotrimeric G protein), gamma chain"/>
    <property type="match status" value="1"/>
</dbReference>
<dbReference type="AlphaFoldDB" id="A0A835GTF0"/>
<dbReference type="SUPFAM" id="SSF48670">
    <property type="entry name" value="Transducin (heterotrimeric G protein), gamma chain"/>
    <property type="match status" value="1"/>
</dbReference>
<keyword evidence="6" id="KW-0807">Transducer</keyword>
<evidence type="ECO:0000256" key="1">
    <source>
        <dbReference type="ARBA" id="ARBA00004342"/>
    </source>
</evidence>
<keyword evidence="8" id="KW-0636">Prenylation</keyword>
<keyword evidence="5" id="KW-0472">Membrane</keyword>
<evidence type="ECO:0000256" key="5">
    <source>
        <dbReference type="ARBA" id="ARBA00023136"/>
    </source>
</evidence>
<evidence type="ECO:0000259" key="9">
    <source>
        <dbReference type="PROSITE" id="PS50058"/>
    </source>
</evidence>
<dbReference type="InterPro" id="IPR001770">
    <property type="entry name" value="G-protein_gamma"/>
</dbReference>
<dbReference type="Proteomes" id="UP000648187">
    <property type="component" value="Unassembled WGS sequence"/>
</dbReference>
<dbReference type="GO" id="GO:0031681">
    <property type="term" value="F:G-protein beta-subunit binding"/>
    <property type="evidence" value="ECO:0007669"/>
    <property type="project" value="InterPro"/>
</dbReference>
<dbReference type="GO" id="GO:0005834">
    <property type="term" value="C:heterotrimeric G-protein complex"/>
    <property type="evidence" value="ECO:0007669"/>
    <property type="project" value="InterPro"/>
</dbReference>
<evidence type="ECO:0000313" key="10">
    <source>
        <dbReference type="EMBL" id="KAF9423530.1"/>
    </source>
</evidence>
<evidence type="ECO:0000256" key="8">
    <source>
        <dbReference type="ARBA" id="ARBA00023289"/>
    </source>
</evidence>
<keyword evidence="3" id="KW-1003">Cell membrane</keyword>
<dbReference type="EMBL" id="JACKWZ010000008">
    <property type="protein sequence ID" value="KAF9423530.1"/>
    <property type="molecule type" value="Genomic_DNA"/>
</dbReference>
<dbReference type="CDD" id="cd00068">
    <property type="entry name" value="GGL"/>
    <property type="match status" value="1"/>
</dbReference>
<keyword evidence="7" id="KW-0449">Lipoprotein</keyword>
<evidence type="ECO:0000256" key="7">
    <source>
        <dbReference type="ARBA" id="ARBA00023288"/>
    </source>
</evidence>
<comment type="subcellular location">
    <subcellularLocation>
        <location evidence="1">Cell membrane</location>
        <topology evidence="1">Lipid-anchor</topology>
        <orientation evidence="1">Cytoplasmic side</orientation>
    </subcellularLocation>
</comment>
<dbReference type="Pfam" id="PF00631">
    <property type="entry name" value="G-gamma"/>
    <property type="match status" value="1"/>
</dbReference>
<dbReference type="SMART" id="SM01224">
    <property type="entry name" value="G_gamma"/>
    <property type="match status" value="1"/>
</dbReference>
<gene>
    <name evidence="10" type="ORF">HW555_001085</name>
</gene>
<evidence type="ECO:0000256" key="6">
    <source>
        <dbReference type="ARBA" id="ARBA00023224"/>
    </source>
</evidence>
<dbReference type="PROSITE" id="PS50058">
    <property type="entry name" value="G_PROTEIN_GAMMA"/>
    <property type="match status" value="1"/>
</dbReference>
<dbReference type="SMART" id="SM00224">
    <property type="entry name" value="GGL"/>
    <property type="match status" value="1"/>
</dbReference>
<comment type="caution">
    <text evidence="10">The sequence shown here is derived from an EMBL/GenBank/DDBJ whole genome shotgun (WGS) entry which is preliminary data.</text>
</comment>
<sequence>MSPPSLEATPCFAFPSFPFTFNIGLSDTAVMDMMVSTLQQQRAVTEQLRREAAIKRVPVSVVVSDIVKYINEHEQEDCLLVGFSSQKVNPFREKSSCTVLHYLHFTTDYYVQYYKSQYLQDCLDPCLTTIPSLDPQAVRYGTSCAAAFQPSWQLVLCLLMRCHQFDQETLGTLAYLETIFHYHKRINSYIGSCLRLKCKYEGYRQVYKGGRGVTFGHSAARRAEINIVPPTDSPPQYSPLAAAHMTFAVEYSGRGRTSDPRLPRAHYGRHISATICVWIPQKQLHWKPIRNAQY</sequence>
<dbReference type="PANTHER" id="PTHR13809">
    <property type="entry name" value="GUANINE NUCLEOTIDE-BINDING PROTEIN GAMMA SUBUNIT"/>
    <property type="match status" value="1"/>
</dbReference>
<reference evidence="10" key="1">
    <citation type="submission" date="2020-08" db="EMBL/GenBank/DDBJ databases">
        <title>Spodoptera exigua strain:BAW_Kor-Di-RS1 Genome sequencing and assembly.</title>
        <authorList>
            <person name="Kim J."/>
            <person name="Nam H.Y."/>
            <person name="Kwon M."/>
            <person name="Choi J.H."/>
            <person name="Cho S.R."/>
            <person name="Kim G.-H."/>
        </authorList>
    </citation>
    <scope>NUCLEOTIDE SEQUENCE</scope>
    <source>
        <strain evidence="10">BAW_Kor-Di-RS1</strain>
        <tissue evidence="10">Whole-body</tissue>
    </source>
</reference>
<feature type="domain" description="G protein gamma" evidence="9">
    <location>
        <begin position="34"/>
        <end position="100"/>
    </location>
</feature>
<protein>
    <recommendedName>
        <fullName evidence="9">G protein gamma domain-containing protein</fullName>
    </recommendedName>
</protein>
<keyword evidence="4" id="KW-0488">Methylation</keyword>
<proteinExistence type="inferred from homology"/>
<name>A0A835GTF0_SPOEX</name>
<organism evidence="10 11">
    <name type="scientific">Spodoptera exigua</name>
    <name type="common">Beet armyworm</name>
    <name type="synonym">Noctua fulgens</name>
    <dbReference type="NCBI Taxonomy" id="7107"/>
    <lineage>
        <taxon>Eukaryota</taxon>
        <taxon>Metazoa</taxon>
        <taxon>Ecdysozoa</taxon>
        <taxon>Arthropoda</taxon>
        <taxon>Hexapoda</taxon>
        <taxon>Insecta</taxon>
        <taxon>Pterygota</taxon>
        <taxon>Neoptera</taxon>
        <taxon>Endopterygota</taxon>
        <taxon>Lepidoptera</taxon>
        <taxon>Glossata</taxon>
        <taxon>Ditrysia</taxon>
        <taxon>Noctuoidea</taxon>
        <taxon>Noctuidae</taxon>
        <taxon>Amphipyrinae</taxon>
        <taxon>Spodoptera</taxon>
    </lineage>
</organism>
<comment type="similarity">
    <text evidence="2">Belongs to the G protein gamma family.</text>
</comment>
<evidence type="ECO:0000256" key="3">
    <source>
        <dbReference type="ARBA" id="ARBA00022475"/>
    </source>
</evidence>
<keyword evidence="11" id="KW-1185">Reference proteome</keyword>
<dbReference type="FunFam" id="4.10.260.10:FF:000001">
    <property type="entry name" value="Guanine nucleotide-binding protein subunit gamma"/>
    <property type="match status" value="1"/>
</dbReference>
<dbReference type="InterPro" id="IPR015898">
    <property type="entry name" value="G-protein_gamma-like_dom"/>
</dbReference>
<dbReference type="GO" id="GO:0007186">
    <property type="term" value="P:G protein-coupled receptor signaling pathway"/>
    <property type="evidence" value="ECO:0007669"/>
    <property type="project" value="InterPro"/>
</dbReference>
<dbReference type="InterPro" id="IPR036284">
    <property type="entry name" value="GGL_sf"/>
</dbReference>
<evidence type="ECO:0000256" key="4">
    <source>
        <dbReference type="ARBA" id="ARBA00022481"/>
    </source>
</evidence>
<evidence type="ECO:0000313" key="11">
    <source>
        <dbReference type="Proteomes" id="UP000648187"/>
    </source>
</evidence>